<dbReference type="GO" id="GO:0005743">
    <property type="term" value="C:mitochondrial inner membrane"/>
    <property type="evidence" value="ECO:0007669"/>
    <property type="project" value="UniProtKB-SubCell"/>
</dbReference>
<evidence type="ECO:0000256" key="9">
    <source>
        <dbReference type="ARBA" id="ARBA00023136"/>
    </source>
</evidence>
<dbReference type="InterPro" id="IPR039204">
    <property type="entry name" value="MRS2-like"/>
</dbReference>
<dbReference type="VEuPathDB" id="FungiDB:CTRG_02912"/>
<accession>C5M940</accession>
<feature type="transmembrane region" description="Helical" evidence="12">
    <location>
        <begin position="324"/>
        <end position="343"/>
    </location>
</feature>
<comment type="subunit">
    <text evidence="11">Forms homooligomers. Interacts with MRS2.</text>
</comment>
<evidence type="ECO:0000256" key="13">
    <source>
        <dbReference type="SAM" id="Coils"/>
    </source>
</evidence>
<proteinExistence type="inferred from homology"/>
<dbReference type="HOGENOM" id="CLU_025144_1_0_1"/>
<dbReference type="Gene3D" id="2.40.128.330">
    <property type="match status" value="1"/>
</dbReference>
<dbReference type="EMBL" id="GG692397">
    <property type="protein sequence ID" value="EER34094.1"/>
    <property type="molecule type" value="Genomic_DNA"/>
</dbReference>
<dbReference type="GO" id="GO:0015095">
    <property type="term" value="F:magnesium ion transmembrane transporter activity"/>
    <property type="evidence" value="ECO:0007669"/>
    <property type="project" value="EnsemblFungi"/>
</dbReference>
<comment type="similarity">
    <text evidence="2 12">Belongs to the CorA metal ion transporter (MIT) (TC 1.A.35) family.</text>
</comment>
<evidence type="ECO:0000256" key="3">
    <source>
        <dbReference type="ARBA" id="ARBA00022448"/>
    </source>
</evidence>
<keyword evidence="15" id="KW-1185">Reference proteome</keyword>
<evidence type="ECO:0000256" key="5">
    <source>
        <dbReference type="ARBA" id="ARBA00022842"/>
    </source>
</evidence>
<evidence type="ECO:0000256" key="11">
    <source>
        <dbReference type="ARBA" id="ARBA00038721"/>
    </source>
</evidence>
<evidence type="ECO:0000256" key="8">
    <source>
        <dbReference type="ARBA" id="ARBA00023065"/>
    </source>
</evidence>
<evidence type="ECO:0000256" key="10">
    <source>
        <dbReference type="ARBA" id="ARBA00037564"/>
    </source>
</evidence>
<keyword evidence="8 12" id="KW-0406">Ion transport</keyword>
<keyword evidence="9 12" id="KW-0472">Membrane</keyword>
<evidence type="ECO:0000256" key="2">
    <source>
        <dbReference type="ARBA" id="ARBA00009765"/>
    </source>
</evidence>
<evidence type="ECO:0000313" key="15">
    <source>
        <dbReference type="Proteomes" id="UP000002037"/>
    </source>
</evidence>
<dbReference type="AlphaFoldDB" id="C5M940"/>
<keyword evidence="12" id="KW-0496">Mitochondrion</keyword>
<protein>
    <recommendedName>
        <fullName evidence="12">Magnesium transporter</fullName>
    </recommendedName>
</protein>
<gene>
    <name evidence="14" type="ORF">CTRG_02912</name>
</gene>
<dbReference type="GeneID" id="8299361"/>
<dbReference type="Gene3D" id="1.20.58.340">
    <property type="entry name" value="Magnesium transport protein CorA, transmembrane region"/>
    <property type="match status" value="1"/>
</dbReference>
<dbReference type="OrthoDB" id="10251508at2759"/>
<evidence type="ECO:0000256" key="4">
    <source>
        <dbReference type="ARBA" id="ARBA00022692"/>
    </source>
</evidence>
<reference evidence="14 15" key="1">
    <citation type="journal article" date="2009" name="Nature">
        <title>Evolution of pathogenicity and sexual reproduction in eight Candida genomes.</title>
        <authorList>
            <person name="Butler G."/>
            <person name="Rasmussen M.D."/>
            <person name="Lin M.F."/>
            <person name="Santos M.A."/>
            <person name="Sakthikumar S."/>
            <person name="Munro C.A."/>
            <person name="Rheinbay E."/>
            <person name="Grabherr M."/>
            <person name="Forche A."/>
            <person name="Reedy J.L."/>
            <person name="Agrafioti I."/>
            <person name="Arnaud M.B."/>
            <person name="Bates S."/>
            <person name="Brown A.J."/>
            <person name="Brunke S."/>
            <person name="Costanzo M.C."/>
            <person name="Fitzpatrick D.A."/>
            <person name="de Groot P.W."/>
            <person name="Harris D."/>
            <person name="Hoyer L.L."/>
            <person name="Hube B."/>
            <person name="Klis F.M."/>
            <person name="Kodira C."/>
            <person name="Lennard N."/>
            <person name="Logue M.E."/>
            <person name="Martin R."/>
            <person name="Neiman A.M."/>
            <person name="Nikolaou E."/>
            <person name="Quail M.A."/>
            <person name="Quinn J."/>
            <person name="Santos M.C."/>
            <person name="Schmitzberger F.F."/>
            <person name="Sherlock G."/>
            <person name="Shah P."/>
            <person name="Silverstein K.A."/>
            <person name="Skrzypek M.S."/>
            <person name="Soll D."/>
            <person name="Staggs R."/>
            <person name="Stansfield I."/>
            <person name="Stumpf M.P."/>
            <person name="Sudbery P.E."/>
            <person name="Srikantha T."/>
            <person name="Zeng Q."/>
            <person name="Berman J."/>
            <person name="Berriman M."/>
            <person name="Heitman J."/>
            <person name="Gow N.A."/>
            <person name="Lorenz M.C."/>
            <person name="Birren B.W."/>
            <person name="Kellis M."/>
            <person name="Cuomo C.A."/>
        </authorList>
    </citation>
    <scope>NUCLEOTIDE SEQUENCE [LARGE SCALE GENOMIC DNA]</scope>
    <source>
        <strain evidence="15">ATCC MYA-3404 / T1</strain>
    </source>
</reference>
<dbReference type="PANTHER" id="PTHR13890">
    <property type="entry name" value="RNA SPLICING PROTEIN MRS2, MITOCHONDRIAL"/>
    <property type="match status" value="1"/>
</dbReference>
<keyword evidence="12" id="KW-0999">Mitochondrion inner membrane</keyword>
<dbReference type="Proteomes" id="UP000002037">
    <property type="component" value="Unassembled WGS sequence"/>
</dbReference>
<dbReference type="GO" id="GO:0045016">
    <property type="term" value="P:mitochondrial magnesium ion transmembrane transport"/>
    <property type="evidence" value="ECO:0007669"/>
    <property type="project" value="EnsemblFungi"/>
</dbReference>
<keyword evidence="7 12" id="KW-1133">Transmembrane helix</keyword>
<name>C5M940_CANTT</name>
<keyword evidence="3 12" id="KW-0813">Transport</keyword>
<dbReference type="PANTHER" id="PTHR13890:SF0">
    <property type="entry name" value="MAGNESIUM TRANSPORTER MRS2 HOMOLOG, MITOCHONDRIAL"/>
    <property type="match status" value="1"/>
</dbReference>
<dbReference type="eggNOG" id="KOG2662">
    <property type="taxonomic scope" value="Eukaryota"/>
</dbReference>
<dbReference type="Pfam" id="PF22099">
    <property type="entry name" value="MRS2-like"/>
    <property type="match status" value="1"/>
</dbReference>
<evidence type="ECO:0000256" key="1">
    <source>
        <dbReference type="ARBA" id="ARBA00004448"/>
    </source>
</evidence>
<comment type="subcellular location">
    <subcellularLocation>
        <location evidence="1 12">Mitochondrion inner membrane</location>
        <topology evidence="1 12">Multi-pass membrane protein</topology>
    </subcellularLocation>
</comment>
<keyword evidence="4 12" id="KW-0812">Transmembrane</keyword>
<feature type="coiled-coil region" evidence="13">
    <location>
        <begin position="278"/>
        <end position="312"/>
    </location>
</feature>
<evidence type="ECO:0000256" key="12">
    <source>
        <dbReference type="RuleBase" id="RU366042"/>
    </source>
</evidence>
<evidence type="ECO:0000256" key="6">
    <source>
        <dbReference type="ARBA" id="ARBA00022946"/>
    </source>
</evidence>
<evidence type="ECO:0000256" key="7">
    <source>
        <dbReference type="ARBA" id="ARBA00022989"/>
    </source>
</evidence>
<dbReference type="KEGG" id="ctp:CTRG_02912"/>
<keyword evidence="13" id="KW-0175">Coiled coil</keyword>
<evidence type="ECO:0000313" key="14">
    <source>
        <dbReference type="EMBL" id="EER34094.1"/>
    </source>
</evidence>
<feature type="transmembrane region" description="Helical" evidence="12">
    <location>
        <begin position="355"/>
        <end position="375"/>
    </location>
</feature>
<comment type="function">
    <text evidence="10">Mitochondrial inner membrane magnesium transporter required for mitochondrial magnesium homeostasis. Modulates the conductance of the MRS2 channel. Involved in the splicing of mRNA group II introns in mitochondria by affecting mitochondrial magnesium concentrations, which are critical for group II intron splicing.</text>
</comment>
<keyword evidence="6" id="KW-0809">Transit peptide</keyword>
<dbReference type="CDD" id="cd12823">
    <property type="entry name" value="Mrs2_Mfm1p-like"/>
    <property type="match status" value="1"/>
</dbReference>
<organism evidence="14 15">
    <name type="scientific">Candida tropicalis (strain ATCC MYA-3404 / T1)</name>
    <name type="common">Yeast</name>
    <dbReference type="NCBI Taxonomy" id="294747"/>
    <lineage>
        <taxon>Eukaryota</taxon>
        <taxon>Fungi</taxon>
        <taxon>Dikarya</taxon>
        <taxon>Ascomycota</taxon>
        <taxon>Saccharomycotina</taxon>
        <taxon>Pichiomycetes</taxon>
        <taxon>Debaryomycetaceae</taxon>
        <taxon>Candida/Lodderomyces clade</taxon>
        <taxon>Candida</taxon>
    </lineage>
</organism>
<sequence length="394" mass="45680">MMFTPLRQLRLFSAPSRYIQSFRCLSSCRTTNSDAFNDHFIHKTLTSTKSHHDNEYIRCTIFNSQGDMIQHGQEILKNKFIEKYNLIPRDFRKFDRHLSHSSHQDIVPSIIIRKNNILLQLLNVHALIKYDELVIFDSFAHHSDSPHHSSHTTSQFLKDLGNRLKSTHLESLPFEFKALEGILIYIVSNLSTEMKVHNTVLQNIIQGLDESIERYKLRYLLIESKKISQFSQKINLIKQCLEDILENDDNELNELYLTAKFNESPRLGNNHEEIEMLLENYYQTIDEIVQIVENLKNQIKTTEDLINVVLDSNRNQLMLLGLKFSTGLLSLCLCLYISALYGMNLENFIEESDGGFEAVIVVSTIALVCLLLFGVKQLKKVEKVTMTSLHDKKK</sequence>
<keyword evidence="5 12" id="KW-0460">Magnesium</keyword>
<dbReference type="RefSeq" id="XP_002548615.1">
    <property type="nucleotide sequence ID" value="XM_002548569.1"/>
</dbReference>